<dbReference type="PANTHER" id="PTHR30069:SF29">
    <property type="entry name" value="HEMOGLOBIN AND HEMOGLOBIN-HAPTOGLOBIN-BINDING PROTEIN 1-RELATED"/>
    <property type="match status" value="1"/>
</dbReference>
<feature type="domain" description="TonB-dependent receptor plug" evidence="9">
    <location>
        <begin position="38"/>
        <end position="155"/>
    </location>
</feature>
<comment type="similarity">
    <text evidence="8">Belongs to the TonB-dependent receptor family.</text>
</comment>
<dbReference type="GO" id="GO:0044718">
    <property type="term" value="P:siderophore transmembrane transport"/>
    <property type="evidence" value="ECO:0007669"/>
    <property type="project" value="TreeGrafter"/>
</dbReference>
<dbReference type="GO" id="GO:0009279">
    <property type="term" value="C:cell outer membrane"/>
    <property type="evidence" value="ECO:0007669"/>
    <property type="project" value="UniProtKB-SubCell"/>
</dbReference>
<evidence type="ECO:0000256" key="2">
    <source>
        <dbReference type="ARBA" id="ARBA00022448"/>
    </source>
</evidence>
<dbReference type="InterPro" id="IPR039426">
    <property type="entry name" value="TonB-dep_rcpt-like"/>
</dbReference>
<evidence type="ECO:0000256" key="8">
    <source>
        <dbReference type="PROSITE-ProRule" id="PRU01360"/>
    </source>
</evidence>
<dbReference type="InterPro" id="IPR012910">
    <property type="entry name" value="Plug_dom"/>
</dbReference>
<evidence type="ECO:0000256" key="5">
    <source>
        <dbReference type="ARBA" id="ARBA00022729"/>
    </source>
</evidence>
<reference evidence="10 11" key="1">
    <citation type="journal article" date="2005" name="Int. J. Syst. Evol. Microbiol.">
        <title>Nitrincola lacisaponensis gen. nov., sp. nov., a novel alkaliphilic bacterium isolated from an alkaline, saline lake.</title>
        <authorList>
            <person name="Dimitriu P.A."/>
            <person name="Shukla S.K."/>
            <person name="Conradt J."/>
            <person name="Marquez M.C."/>
            <person name="Ventosa A."/>
            <person name="Maglia A."/>
            <person name="Peyton B.M."/>
            <person name="Pinkart H.C."/>
            <person name="Mormile M.R."/>
        </authorList>
    </citation>
    <scope>NUCLEOTIDE SEQUENCE [LARGE SCALE GENOMIC DNA]</scope>
    <source>
        <strain evidence="10 11">4CA</strain>
    </source>
</reference>
<comment type="caution">
    <text evidence="10">The sequence shown here is derived from an EMBL/GenBank/DDBJ whole genome shotgun (WGS) entry which is preliminary data.</text>
</comment>
<evidence type="ECO:0000256" key="6">
    <source>
        <dbReference type="ARBA" id="ARBA00023136"/>
    </source>
</evidence>
<evidence type="ECO:0000313" key="10">
    <source>
        <dbReference type="EMBL" id="KDE39968.1"/>
    </source>
</evidence>
<keyword evidence="10" id="KW-0675">Receptor</keyword>
<dbReference type="InterPro" id="IPR036942">
    <property type="entry name" value="Beta-barrel_TonB_sf"/>
</dbReference>
<dbReference type="GO" id="GO:0015344">
    <property type="term" value="F:siderophore uptake transmembrane transporter activity"/>
    <property type="evidence" value="ECO:0007669"/>
    <property type="project" value="TreeGrafter"/>
</dbReference>
<keyword evidence="7 8" id="KW-0998">Cell outer membrane</keyword>
<proteinExistence type="inferred from homology"/>
<keyword evidence="6 8" id="KW-0472">Membrane</keyword>
<keyword evidence="5" id="KW-0732">Signal</keyword>
<dbReference type="Gene3D" id="2.40.170.20">
    <property type="entry name" value="TonB-dependent receptor, beta-barrel domain"/>
    <property type="match status" value="1"/>
</dbReference>
<dbReference type="SUPFAM" id="SSF56935">
    <property type="entry name" value="Porins"/>
    <property type="match status" value="1"/>
</dbReference>
<dbReference type="Pfam" id="PF07715">
    <property type="entry name" value="Plug"/>
    <property type="match status" value="1"/>
</dbReference>
<organism evidence="10 11">
    <name type="scientific">Nitrincola lacisaponensis</name>
    <dbReference type="NCBI Taxonomy" id="267850"/>
    <lineage>
        <taxon>Bacteria</taxon>
        <taxon>Pseudomonadati</taxon>
        <taxon>Pseudomonadota</taxon>
        <taxon>Gammaproteobacteria</taxon>
        <taxon>Oceanospirillales</taxon>
        <taxon>Oceanospirillaceae</taxon>
        <taxon>Nitrincola</taxon>
    </lineage>
</organism>
<dbReference type="AlphaFoldDB" id="A0A063Y108"/>
<gene>
    <name evidence="10" type="ORF">ADINL_1605</name>
</gene>
<keyword evidence="4 8" id="KW-0812">Transmembrane</keyword>
<dbReference type="Gene3D" id="2.170.130.10">
    <property type="entry name" value="TonB-dependent receptor, plug domain"/>
    <property type="match status" value="1"/>
</dbReference>
<dbReference type="STRING" id="267850.ADINL_1605"/>
<sequence>MADTEQDDDSAASAQAQHQLPVIQVQAGGYAGLDQGQQVYERDLLQVLPAGSGDISNVLKLHPNVQFDDTQSSGRTPGEIDPANISINGAVYWQNLFLLDGMSFTNDLDPVQGNPLSMTDLPGRSQGLALDLELVDQIEVLDSNISAQYGGFNGGVINVTSRKPADRLAGRISVQHSGSDWTRYHIAEADQLAMENSTSAVRQPEYSKWITRATLEGPVTDDLGLLFSFSRKESTIPLNLYNKGSYESPEGGFERDQQRRIDNFFLKAHWQATDDLILDASLTHAPQRNRYFIANGKDSGTDILSGGYTGNLKFDWNLSAGRLVQTLGFSDLENSRETETSYFRGWRWSPEKNWSSPGAVAATHLSSEGGWGNLDSEQRRFNYQADMLWNRWMTGVVEHQLRTGVELGWQRAFYGVQRSCVMVCSWLRPVAVLRRNGVL</sequence>
<accession>A0A063Y108</accession>
<evidence type="ECO:0000256" key="1">
    <source>
        <dbReference type="ARBA" id="ARBA00004571"/>
    </source>
</evidence>
<keyword evidence="11" id="KW-1185">Reference proteome</keyword>
<keyword evidence="3 8" id="KW-1134">Transmembrane beta strand</keyword>
<keyword evidence="2 8" id="KW-0813">Transport</keyword>
<name>A0A063Y108_9GAMM</name>
<dbReference type="InterPro" id="IPR037066">
    <property type="entry name" value="Plug_dom_sf"/>
</dbReference>
<protein>
    <submittedName>
        <fullName evidence="10">Putative Ton-B dependent hemine receptor</fullName>
    </submittedName>
</protein>
<dbReference type="PROSITE" id="PS52016">
    <property type="entry name" value="TONB_DEPENDENT_REC_3"/>
    <property type="match status" value="1"/>
</dbReference>
<dbReference type="PANTHER" id="PTHR30069">
    <property type="entry name" value="TONB-DEPENDENT OUTER MEMBRANE RECEPTOR"/>
    <property type="match status" value="1"/>
</dbReference>
<dbReference type="Proteomes" id="UP000027318">
    <property type="component" value="Unassembled WGS sequence"/>
</dbReference>
<evidence type="ECO:0000256" key="7">
    <source>
        <dbReference type="ARBA" id="ARBA00023237"/>
    </source>
</evidence>
<evidence type="ECO:0000313" key="11">
    <source>
        <dbReference type="Proteomes" id="UP000027318"/>
    </source>
</evidence>
<dbReference type="EMBL" id="JMSZ01000021">
    <property type="protein sequence ID" value="KDE39968.1"/>
    <property type="molecule type" value="Genomic_DNA"/>
</dbReference>
<evidence type="ECO:0000256" key="4">
    <source>
        <dbReference type="ARBA" id="ARBA00022692"/>
    </source>
</evidence>
<comment type="subcellular location">
    <subcellularLocation>
        <location evidence="1 8">Cell outer membrane</location>
        <topology evidence="1 8">Multi-pass membrane protein</topology>
    </subcellularLocation>
</comment>
<evidence type="ECO:0000256" key="3">
    <source>
        <dbReference type="ARBA" id="ARBA00022452"/>
    </source>
</evidence>
<evidence type="ECO:0000259" key="9">
    <source>
        <dbReference type="Pfam" id="PF07715"/>
    </source>
</evidence>